<proteinExistence type="predicted"/>
<dbReference type="Proteomes" id="UP000268093">
    <property type="component" value="Unassembled WGS sequence"/>
</dbReference>
<dbReference type="AlphaFoldDB" id="A0A433DIZ3"/>
<name>A0A433DIZ3_9FUNG</name>
<protein>
    <submittedName>
        <fullName evidence="2">Uncharacterized protein</fullName>
    </submittedName>
</protein>
<gene>
    <name evidence="2" type="ORF">BC936DRAFT_137549</name>
</gene>
<feature type="compositionally biased region" description="Polar residues" evidence="1">
    <location>
        <begin position="229"/>
        <end position="259"/>
    </location>
</feature>
<feature type="compositionally biased region" description="Basic residues" evidence="1">
    <location>
        <begin position="471"/>
        <end position="480"/>
    </location>
</feature>
<keyword evidence="3" id="KW-1185">Reference proteome</keyword>
<comment type="caution">
    <text evidence="2">The sequence shown here is derived from an EMBL/GenBank/DDBJ whole genome shotgun (WGS) entry which is preliminary data.</text>
</comment>
<evidence type="ECO:0000313" key="2">
    <source>
        <dbReference type="EMBL" id="RUP50832.1"/>
    </source>
</evidence>
<dbReference type="EMBL" id="RBNI01001159">
    <property type="protein sequence ID" value="RUP50832.1"/>
    <property type="molecule type" value="Genomic_DNA"/>
</dbReference>
<feature type="region of interest" description="Disordered" evidence="1">
    <location>
        <begin position="414"/>
        <end position="498"/>
    </location>
</feature>
<sequence length="715" mass="80374">MCSGSHPLHKENECQLYPPPPLPPPPRPYLSIFRMATIEKSYYFRIRMDGEELSHFFEISSHENELTFEKLTMAIIEQFEDGFTLNDYIITCRNLAEDAKREVLKSDVVLKRALKHMTGDEALEMMLIKKPTKKSDKVIKIENPSTPKPVSTPSARSTHPLHAALGAQIIASPSTIQTPKRRPQRARSVDDDDDDDDEEEGLLRTPTRQTTTMEWTPKDDEDEGPAHLPTTQTPIRATQTPTAQSLPVSRNSTKPNTARRQLFSADSRGKDSKGSKPTGHMPTNPALPKLLLSARQASKTLTSARHPSPATLISDDEEEDGSRPVKSFMTSPTKPSRVIGEGAQAVLGMGLPLSLLESQISSHQNLLSAESPSLVRRSSRFAMRDPVPPNHETDEEAEYVVATVEHRSMELRQPPLSSVEENLDQPHITESPRTPLRRSKRPQTMMSPNYDVVAMMKRVAGDEEGVDVRSTKRSRTRSHAGGKSNGGSNGLDRNAPSSKHKIPLLTKLGFRFTPGDHYYAYKCSRVLKALRGDKRQIWKNFNKNAAREGRIPYMLSSHEWHPFLPYKLTLSYSQYLHWAKEVRKFGRLVNPTANLTFVPGTKAIRMFINVTARGSTWWIDLGWVALGKPIAKKWDDVPEYCIEKRVKSELMEFRICVPELLMDVPLVRVEVGTKAGGREPIVCEGQCRRDGGEVSEAEAEAESDILRRFTFCDCL</sequence>
<organism evidence="2 3">
    <name type="scientific">Jimgerdemannia flammicorona</name>
    <dbReference type="NCBI Taxonomy" id="994334"/>
    <lineage>
        <taxon>Eukaryota</taxon>
        <taxon>Fungi</taxon>
        <taxon>Fungi incertae sedis</taxon>
        <taxon>Mucoromycota</taxon>
        <taxon>Mucoromycotina</taxon>
        <taxon>Endogonomycetes</taxon>
        <taxon>Endogonales</taxon>
        <taxon>Endogonaceae</taxon>
        <taxon>Jimgerdemannia</taxon>
    </lineage>
</organism>
<feature type="compositionally biased region" description="Polar residues" evidence="1">
    <location>
        <begin position="143"/>
        <end position="157"/>
    </location>
</feature>
<accession>A0A433DIZ3</accession>
<feature type="compositionally biased region" description="Polar residues" evidence="1">
    <location>
        <begin position="295"/>
        <end position="305"/>
    </location>
</feature>
<evidence type="ECO:0000256" key="1">
    <source>
        <dbReference type="SAM" id="MobiDB-lite"/>
    </source>
</evidence>
<reference evidence="2 3" key="1">
    <citation type="journal article" date="2018" name="New Phytol.">
        <title>Phylogenomics of Endogonaceae and evolution of mycorrhizas within Mucoromycota.</title>
        <authorList>
            <person name="Chang Y."/>
            <person name="Desiro A."/>
            <person name="Na H."/>
            <person name="Sandor L."/>
            <person name="Lipzen A."/>
            <person name="Clum A."/>
            <person name="Barry K."/>
            <person name="Grigoriev I.V."/>
            <person name="Martin F.M."/>
            <person name="Stajich J.E."/>
            <person name="Smith M.E."/>
            <person name="Bonito G."/>
            <person name="Spatafora J.W."/>
        </authorList>
    </citation>
    <scope>NUCLEOTIDE SEQUENCE [LARGE SCALE GENOMIC DNA]</scope>
    <source>
        <strain evidence="2 3">GMNB39</strain>
    </source>
</reference>
<evidence type="ECO:0000313" key="3">
    <source>
        <dbReference type="Proteomes" id="UP000268093"/>
    </source>
</evidence>
<feature type="compositionally biased region" description="Acidic residues" evidence="1">
    <location>
        <begin position="190"/>
        <end position="200"/>
    </location>
</feature>
<feature type="region of interest" description="Disordered" evidence="1">
    <location>
        <begin position="135"/>
        <end position="336"/>
    </location>
</feature>